<evidence type="ECO:0000313" key="5">
    <source>
        <dbReference type="Proteomes" id="UP000018201"/>
    </source>
</evidence>
<dbReference type="InterPro" id="IPR003591">
    <property type="entry name" value="Leu-rich_rpt_typical-subtyp"/>
</dbReference>
<dbReference type="Gene3D" id="3.80.10.10">
    <property type="entry name" value="Ribonuclease Inhibitor"/>
    <property type="match status" value="5"/>
</dbReference>
<evidence type="ECO:0008006" key="6">
    <source>
        <dbReference type="Google" id="ProtNLM"/>
    </source>
</evidence>
<dbReference type="InterPro" id="IPR001611">
    <property type="entry name" value="Leu-rich_rpt"/>
</dbReference>
<reference evidence="4" key="1">
    <citation type="submission" date="2013-10" db="EMBL/GenBank/DDBJ databases">
        <title>Genomic analysis of the causative agents of coccidiosis in chickens.</title>
        <authorList>
            <person name="Reid A.J."/>
            <person name="Blake D."/>
            <person name="Billington K."/>
            <person name="Browne H."/>
            <person name="Dunn M."/>
            <person name="Hung S."/>
            <person name="Kawahara F."/>
            <person name="Miranda-Saavedra D."/>
            <person name="Mourier T."/>
            <person name="Nagra H."/>
            <person name="Otto T.D."/>
            <person name="Rawlings N."/>
            <person name="Sanchez A."/>
            <person name="Sanders M."/>
            <person name="Subramaniam C."/>
            <person name="Tay Y."/>
            <person name="Dear P."/>
            <person name="Doerig C."/>
            <person name="Gruber A."/>
            <person name="Parkinson J."/>
            <person name="Shirley M."/>
            <person name="Wan K.L."/>
            <person name="Berriman M."/>
            <person name="Tomley F."/>
            <person name="Pain A."/>
        </authorList>
    </citation>
    <scope>NUCLEOTIDE SEQUENCE [LARGE SCALE GENOMIC DNA]</scope>
    <source>
        <strain evidence="4">Houghton</strain>
    </source>
</reference>
<evidence type="ECO:0000256" key="3">
    <source>
        <dbReference type="SAM" id="MobiDB-lite"/>
    </source>
</evidence>
<dbReference type="SUPFAM" id="SSF52058">
    <property type="entry name" value="L domain-like"/>
    <property type="match status" value="2"/>
</dbReference>
<protein>
    <recommendedName>
        <fullName evidence="6">Leucine rich repeat protein</fullName>
    </recommendedName>
</protein>
<gene>
    <name evidence="4" type="ORF">EPH_0000430</name>
</gene>
<feature type="region of interest" description="Disordered" evidence="3">
    <location>
        <begin position="848"/>
        <end position="893"/>
    </location>
</feature>
<dbReference type="EMBL" id="HG688847">
    <property type="protein sequence ID" value="CDI73759.1"/>
    <property type="molecule type" value="Genomic_DNA"/>
</dbReference>
<dbReference type="Proteomes" id="UP000018201">
    <property type="component" value="Unassembled WGS sequence"/>
</dbReference>
<organism evidence="4 5">
    <name type="scientific">Eimeria praecox</name>
    <dbReference type="NCBI Taxonomy" id="51316"/>
    <lineage>
        <taxon>Eukaryota</taxon>
        <taxon>Sar</taxon>
        <taxon>Alveolata</taxon>
        <taxon>Apicomplexa</taxon>
        <taxon>Conoidasida</taxon>
        <taxon>Coccidia</taxon>
        <taxon>Eucoccidiorida</taxon>
        <taxon>Eimeriorina</taxon>
        <taxon>Eimeriidae</taxon>
        <taxon>Eimeria</taxon>
    </lineage>
</organism>
<dbReference type="OrthoDB" id="1517790at2759"/>
<dbReference type="AlphaFoldDB" id="U6G549"/>
<dbReference type="SMART" id="SM00365">
    <property type="entry name" value="LRR_SD22"/>
    <property type="match status" value="6"/>
</dbReference>
<feature type="region of interest" description="Disordered" evidence="3">
    <location>
        <begin position="951"/>
        <end position="970"/>
    </location>
</feature>
<dbReference type="VEuPathDB" id="ToxoDB:EPH_0000430"/>
<dbReference type="SUPFAM" id="SSF52047">
    <property type="entry name" value="RNI-like"/>
    <property type="match status" value="1"/>
</dbReference>
<dbReference type="SMART" id="SM00369">
    <property type="entry name" value="LRR_TYP"/>
    <property type="match status" value="7"/>
</dbReference>
<feature type="compositionally biased region" description="Low complexity" evidence="3">
    <location>
        <begin position="951"/>
        <end position="961"/>
    </location>
</feature>
<sequence>MARHLLSIHMRELAKGMEAQQPCRGVHNEVVAELSEDSLRTNAVACPCGLSMVEEVVFGERHLQQVLLQAVDGMRHLYPLGALAKHQKSTGESAAPVWGAGDCKAQLDCNGDVLSLSLSSNAHLIALSRGVLLSFQRLRVLLLPLNGLRNFDAPGESPAASEAPSSPRDKSARALSERSRIELPQLRVLDLSFNELCTLDGFWGAPRLQQLCLVANHLLLLSDLAPVGNAAPQLRQLWLAGNPLHMGSHSSQQLQQLLPALELLDGRPLQTAAGGDSLACPLKSSSGPLQAHVNAPVAPPGPHYACTVVNPLVAPSALQQPVSAANEPRSWAIAAAAQVSSMDESQGQRYCSCQREALTPHEAVVPVEASGVSAIHTATSHGRGCGGLCSVAAAIRTARISGWRSYSSAKSYWPPLNYQHLSNSDAQEPPNDTLIGAPELSWNNWREKVDILEMSFLRLRDAPNIHTLVGLRKLELSENNLSSIQDLLGLRLLEELLLDGNSIESLEGIESLYQLECLDISHNCIVSFPPGMQQLKRLVFLCAESNKLQQLEHLEGLPALTQLYLSNNNIRAFRSLMHLSRCPSLRVLDLRNTPLSMEAEYRSYSLYLLPSLKVLDGVEPGQEEKEEIKQVFAGRLTRELLEQIIGKQLPCLEGSVDLSGHRLRRISDVITEENFPFLLSINLNQNRITSLASLGTLPLLRVLSCNALYYHNSICSELLVANNKIDLAAGGLGGADGPGLISLPLLEVCTSSTGYNDEYCTCLFIWSLSGFPFLPNLEELRIAQNRIPDFTQTEYLVQLPKLTQIGFQHNPACQRRQWRSVLAEQLPSLQAIDGEVLSLEEIQRKLPVGVPEGYPTGEDPGQPVSELPNDETDAPLGTIQQHPASDHQSLQQQQQQQQLLLCYSAKPSKARPAVQPKAEAQALGALPKSKPLPPAPELVALSLGIVGVGTPGTSPSSGSGSLFSRREGPSDTSGVMQYLPSFIAYKTFKTLICHLSEP</sequence>
<evidence type="ECO:0000256" key="2">
    <source>
        <dbReference type="ARBA" id="ARBA00022737"/>
    </source>
</evidence>
<keyword evidence="2" id="KW-0677">Repeat</keyword>
<dbReference type="PANTHER" id="PTHR18849">
    <property type="entry name" value="LEUCINE RICH REPEAT PROTEIN"/>
    <property type="match status" value="1"/>
</dbReference>
<keyword evidence="5" id="KW-1185">Reference proteome</keyword>
<keyword evidence="1" id="KW-0433">Leucine-rich repeat</keyword>
<reference evidence="4" key="2">
    <citation type="submission" date="2013-10" db="EMBL/GenBank/DDBJ databases">
        <authorList>
            <person name="Aslett M."/>
        </authorList>
    </citation>
    <scope>NUCLEOTIDE SEQUENCE [LARGE SCALE GENOMIC DNA]</scope>
    <source>
        <strain evidence="4">Houghton</strain>
    </source>
</reference>
<dbReference type="PROSITE" id="PS51450">
    <property type="entry name" value="LRR"/>
    <property type="match status" value="5"/>
</dbReference>
<dbReference type="SUPFAM" id="SSF52075">
    <property type="entry name" value="Outer arm dynein light chain 1"/>
    <property type="match status" value="1"/>
</dbReference>
<accession>U6G549</accession>
<evidence type="ECO:0000313" key="4">
    <source>
        <dbReference type="EMBL" id="CDI73759.1"/>
    </source>
</evidence>
<evidence type="ECO:0000256" key="1">
    <source>
        <dbReference type="ARBA" id="ARBA00022614"/>
    </source>
</evidence>
<name>U6G549_9EIME</name>
<feature type="region of interest" description="Disordered" evidence="3">
    <location>
        <begin position="155"/>
        <end position="176"/>
    </location>
</feature>
<proteinExistence type="predicted"/>
<dbReference type="PANTHER" id="PTHR18849:SF0">
    <property type="entry name" value="CILIA- AND FLAGELLA-ASSOCIATED PROTEIN 410-RELATED"/>
    <property type="match status" value="1"/>
</dbReference>
<dbReference type="InterPro" id="IPR032675">
    <property type="entry name" value="LRR_dom_sf"/>
</dbReference>
<dbReference type="Pfam" id="PF14580">
    <property type="entry name" value="LRR_9"/>
    <property type="match status" value="1"/>
</dbReference>
<feature type="compositionally biased region" description="Low complexity" evidence="3">
    <location>
        <begin position="155"/>
        <end position="166"/>
    </location>
</feature>
<feature type="compositionally biased region" description="Polar residues" evidence="3">
    <location>
        <begin position="878"/>
        <end position="887"/>
    </location>
</feature>
<feature type="compositionally biased region" description="Basic and acidic residues" evidence="3">
    <location>
        <begin position="167"/>
        <end position="176"/>
    </location>
</feature>